<name>A0A845PQB6_9FLAO</name>
<feature type="transmembrane region" description="Helical" evidence="1">
    <location>
        <begin position="12"/>
        <end position="30"/>
    </location>
</feature>
<evidence type="ECO:0000256" key="1">
    <source>
        <dbReference type="SAM" id="Phobius"/>
    </source>
</evidence>
<dbReference type="AlphaFoldDB" id="A0A845PQB6"/>
<comment type="caution">
    <text evidence="2">The sequence shown here is derived from an EMBL/GenBank/DDBJ whole genome shotgun (WGS) entry which is preliminary data.</text>
</comment>
<keyword evidence="3" id="KW-1185">Reference proteome</keyword>
<evidence type="ECO:0000313" key="3">
    <source>
        <dbReference type="Proteomes" id="UP000553459"/>
    </source>
</evidence>
<gene>
    <name evidence="2" type="ORF">GNY06_00985</name>
</gene>
<feature type="transmembrane region" description="Helical" evidence="1">
    <location>
        <begin position="135"/>
        <end position="156"/>
    </location>
</feature>
<keyword evidence="1" id="KW-1133">Transmembrane helix</keyword>
<feature type="transmembrane region" description="Helical" evidence="1">
    <location>
        <begin position="69"/>
        <end position="88"/>
    </location>
</feature>
<reference evidence="2 3" key="1">
    <citation type="submission" date="2019-11" db="EMBL/GenBank/DDBJ databases">
        <title>Characterization of Elizabethkingia argenteiflava sp. nov., isolated from inner surface of Soybean Pods.</title>
        <authorList>
            <person name="Mo S."/>
        </authorList>
    </citation>
    <scope>NUCLEOTIDE SEQUENCE [LARGE SCALE GENOMIC DNA]</scope>
    <source>
        <strain evidence="2 3">YB22</strain>
    </source>
</reference>
<dbReference type="InterPro" id="IPR035177">
    <property type="entry name" value="TssN"/>
</dbReference>
<keyword evidence="1" id="KW-0812">Transmembrane</keyword>
<evidence type="ECO:0000313" key="2">
    <source>
        <dbReference type="EMBL" id="NAW50024.1"/>
    </source>
</evidence>
<dbReference type="Pfam" id="PF17555">
    <property type="entry name" value="TssN"/>
    <property type="match status" value="1"/>
</dbReference>
<dbReference type="EMBL" id="JAAABJ010000142">
    <property type="protein sequence ID" value="NAW50024.1"/>
    <property type="molecule type" value="Genomic_DNA"/>
</dbReference>
<feature type="transmembrane region" description="Helical" evidence="1">
    <location>
        <begin position="42"/>
        <end position="63"/>
    </location>
</feature>
<dbReference type="RefSeq" id="WP_166518406.1">
    <property type="nucleotide sequence ID" value="NZ_JAAABJ010000142.1"/>
</dbReference>
<evidence type="ECO:0008006" key="4">
    <source>
        <dbReference type="Google" id="ProtNLM"/>
    </source>
</evidence>
<proteinExistence type="predicted"/>
<sequence length="303" mass="35324">MNTVEIKSIFLKYILLPLIVIILAVALGYLKKKTPKIKGKVLIVYVLVAGLCLALPGFLGFSGNNFNPYWYLFSMLIYLLLGILHVNLVSRYFNDPAVPLGFLSIFESLITITCMLVGAYLFFLIFNWISPFKGYAVMAATSISIFIIPLAFYYCYIQYINIPFDIYKTWQTPSEAETIDFEKIEFKNLLLLNLELSNTVENGKKSRIDAKAPSEGISFGDWFYRVMIDYNWKYPHNTIQLQNTEKEPYSWIFYTKKSIFHFRKFVDFDKSMLENNITERTTIICKRVINYELENIKTLKQTQ</sequence>
<protein>
    <recommendedName>
        <fullName evidence="4">TssN family type VI secretion system protein</fullName>
    </recommendedName>
</protein>
<accession>A0A845PQB6</accession>
<keyword evidence="1" id="KW-0472">Membrane</keyword>
<organism evidence="2 3">
    <name type="scientific">Elizabethkingia argenteiflava</name>
    <dbReference type="NCBI Taxonomy" id="2681556"/>
    <lineage>
        <taxon>Bacteria</taxon>
        <taxon>Pseudomonadati</taxon>
        <taxon>Bacteroidota</taxon>
        <taxon>Flavobacteriia</taxon>
        <taxon>Flavobacteriales</taxon>
        <taxon>Weeksellaceae</taxon>
        <taxon>Elizabethkingia</taxon>
    </lineage>
</organism>
<dbReference type="Proteomes" id="UP000553459">
    <property type="component" value="Unassembled WGS sequence"/>
</dbReference>
<feature type="transmembrane region" description="Helical" evidence="1">
    <location>
        <begin position="100"/>
        <end position="129"/>
    </location>
</feature>